<gene>
    <name evidence="1" type="ORF">LARSCL_LOCUS11536</name>
</gene>
<evidence type="ECO:0000313" key="1">
    <source>
        <dbReference type="EMBL" id="CAL1281393.1"/>
    </source>
</evidence>
<evidence type="ECO:0000313" key="2">
    <source>
        <dbReference type="Proteomes" id="UP001497382"/>
    </source>
</evidence>
<comment type="caution">
    <text evidence="1">The sequence shown here is derived from an EMBL/GenBank/DDBJ whole genome shotgun (WGS) entry which is preliminary data.</text>
</comment>
<sequence length="52" mass="6054">MKMTLKRKFIFVMYVESVLEEKGLLKGTRKFIQIINFTNVNSAKSPILVLVH</sequence>
<dbReference type="AlphaFoldDB" id="A0AAV2ABP5"/>
<keyword evidence="2" id="KW-1185">Reference proteome</keyword>
<dbReference type="Proteomes" id="UP001497382">
    <property type="component" value="Unassembled WGS sequence"/>
</dbReference>
<protein>
    <submittedName>
        <fullName evidence="1">Uncharacterized protein</fullName>
    </submittedName>
</protein>
<dbReference type="EMBL" id="CAXIEN010000142">
    <property type="protein sequence ID" value="CAL1281393.1"/>
    <property type="molecule type" value="Genomic_DNA"/>
</dbReference>
<proteinExistence type="predicted"/>
<accession>A0AAV2ABP5</accession>
<organism evidence="1 2">
    <name type="scientific">Larinioides sclopetarius</name>
    <dbReference type="NCBI Taxonomy" id="280406"/>
    <lineage>
        <taxon>Eukaryota</taxon>
        <taxon>Metazoa</taxon>
        <taxon>Ecdysozoa</taxon>
        <taxon>Arthropoda</taxon>
        <taxon>Chelicerata</taxon>
        <taxon>Arachnida</taxon>
        <taxon>Araneae</taxon>
        <taxon>Araneomorphae</taxon>
        <taxon>Entelegynae</taxon>
        <taxon>Araneoidea</taxon>
        <taxon>Araneidae</taxon>
        <taxon>Larinioides</taxon>
    </lineage>
</organism>
<name>A0AAV2ABP5_9ARAC</name>
<reference evidence="1 2" key="1">
    <citation type="submission" date="2024-04" db="EMBL/GenBank/DDBJ databases">
        <authorList>
            <person name="Rising A."/>
            <person name="Reimegard J."/>
            <person name="Sonavane S."/>
            <person name="Akerstrom W."/>
            <person name="Nylinder S."/>
            <person name="Hedman E."/>
            <person name="Kallberg Y."/>
        </authorList>
    </citation>
    <scope>NUCLEOTIDE SEQUENCE [LARGE SCALE GENOMIC DNA]</scope>
</reference>